<dbReference type="GeneID" id="92181810"/>
<proteinExistence type="predicted"/>
<protein>
    <submittedName>
        <fullName evidence="2">Uncharacterized protein</fullName>
    </submittedName>
</protein>
<sequence>MEAATQPPSKKPGFFRKSSLSNQAQPVTPVVHSHGHSPGNHSKIGSRSSSGAFNKKDVVAGPSYESLPSGAAPSVFRNRNDRAAEEDGAKPGTERIGMKREGRGALARNSIA</sequence>
<dbReference type="RefSeq" id="XP_066802064.1">
    <property type="nucleotide sequence ID" value="XM_066947650.1"/>
</dbReference>
<dbReference type="Proteomes" id="UP001388673">
    <property type="component" value="Unassembled WGS sequence"/>
</dbReference>
<evidence type="ECO:0000256" key="1">
    <source>
        <dbReference type="SAM" id="MobiDB-lite"/>
    </source>
</evidence>
<organism evidence="2 3">
    <name type="scientific">Kwoniella newhampshirensis</name>
    <dbReference type="NCBI Taxonomy" id="1651941"/>
    <lineage>
        <taxon>Eukaryota</taxon>
        <taxon>Fungi</taxon>
        <taxon>Dikarya</taxon>
        <taxon>Basidiomycota</taxon>
        <taxon>Agaricomycotina</taxon>
        <taxon>Tremellomycetes</taxon>
        <taxon>Tremellales</taxon>
        <taxon>Cryptococcaceae</taxon>
        <taxon>Kwoniella</taxon>
    </lineage>
</organism>
<gene>
    <name evidence="2" type="ORF">IAR55_004552</name>
</gene>
<evidence type="ECO:0000313" key="2">
    <source>
        <dbReference type="EMBL" id="KAK8850633.1"/>
    </source>
</evidence>
<evidence type="ECO:0000313" key="3">
    <source>
        <dbReference type="Proteomes" id="UP001388673"/>
    </source>
</evidence>
<feature type="compositionally biased region" description="Polar residues" evidence="1">
    <location>
        <begin position="39"/>
        <end position="52"/>
    </location>
</feature>
<comment type="caution">
    <text evidence="2">The sequence shown here is derived from an EMBL/GenBank/DDBJ whole genome shotgun (WGS) entry which is preliminary data.</text>
</comment>
<dbReference type="AlphaFoldDB" id="A0AAW0YNR6"/>
<keyword evidence="3" id="KW-1185">Reference proteome</keyword>
<reference evidence="2 3" key="1">
    <citation type="journal article" date="2024" name="bioRxiv">
        <title>Comparative genomics of Cryptococcus and Kwoniella reveals pathogenesis evolution and contrasting karyotype dynamics via intercentromeric recombination or chromosome fusion.</title>
        <authorList>
            <person name="Coelho M.A."/>
            <person name="David-Palma M."/>
            <person name="Shea T."/>
            <person name="Bowers K."/>
            <person name="McGinley-Smith S."/>
            <person name="Mohammad A.W."/>
            <person name="Gnirke A."/>
            <person name="Yurkov A.M."/>
            <person name="Nowrousian M."/>
            <person name="Sun S."/>
            <person name="Cuomo C.A."/>
            <person name="Heitman J."/>
        </authorList>
    </citation>
    <scope>NUCLEOTIDE SEQUENCE [LARGE SCALE GENOMIC DNA]</scope>
    <source>
        <strain evidence="2 3">CBS 13917</strain>
    </source>
</reference>
<feature type="region of interest" description="Disordered" evidence="1">
    <location>
        <begin position="1"/>
        <end position="112"/>
    </location>
</feature>
<dbReference type="KEGG" id="kne:92181810"/>
<feature type="compositionally biased region" description="Basic and acidic residues" evidence="1">
    <location>
        <begin position="78"/>
        <end position="103"/>
    </location>
</feature>
<dbReference type="EMBL" id="JBCAWK010000008">
    <property type="protein sequence ID" value="KAK8850633.1"/>
    <property type="molecule type" value="Genomic_DNA"/>
</dbReference>
<accession>A0AAW0YNR6</accession>
<name>A0AAW0YNR6_9TREE</name>